<sequence length="198" mass="21180">MRVRAILLIACGALACGGAAAQSQADTSLAALYQADQAERGQVRTLTDPVALKSAAKAMAEHDAQRREQVRAMIRAGALRSADDYRMAATIFQHGLTGEDYALAHALAMLGSTLAPDDAQLRWLAAATTDRWLLSRQSEQWYGTQPVCDARATPPTCTLAVREGAVSDQERAAAGIAPLAQLRAENAAREQALRKRLP</sequence>
<reference evidence="2 3" key="1">
    <citation type="submission" date="2019-02" db="EMBL/GenBank/DDBJ databases">
        <title>WGS of Pseudoxanthomonas species novum from clinical isolates.</title>
        <authorList>
            <person name="Bernier A.-M."/>
            <person name="Bernard K."/>
            <person name="Vachon A."/>
        </authorList>
    </citation>
    <scope>NUCLEOTIDE SEQUENCE [LARGE SCALE GENOMIC DNA]</scope>
    <source>
        <strain evidence="2 3">NML140781</strain>
    </source>
</reference>
<name>A0A4Q8LJX0_9GAMM</name>
<feature type="chain" id="PRO_5020943007" description="Sel1 repeat family protein" evidence="1">
    <location>
        <begin position="22"/>
        <end position="198"/>
    </location>
</feature>
<comment type="caution">
    <text evidence="2">The sequence shown here is derived from an EMBL/GenBank/DDBJ whole genome shotgun (WGS) entry which is preliminary data.</text>
</comment>
<dbReference type="EMBL" id="SHMF01000007">
    <property type="protein sequence ID" value="TAA30562.1"/>
    <property type="molecule type" value="Genomic_DNA"/>
</dbReference>
<gene>
    <name evidence="2" type="ORF">EA656_19325</name>
</gene>
<evidence type="ECO:0008006" key="4">
    <source>
        <dbReference type="Google" id="ProtNLM"/>
    </source>
</evidence>
<evidence type="ECO:0000313" key="2">
    <source>
        <dbReference type="EMBL" id="TAA30562.1"/>
    </source>
</evidence>
<evidence type="ECO:0000256" key="1">
    <source>
        <dbReference type="SAM" id="SignalP"/>
    </source>
</evidence>
<protein>
    <recommendedName>
        <fullName evidence="4">Sel1 repeat family protein</fullName>
    </recommendedName>
</protein>
<dbReference type="Proteomes" id="UP000292087">
    <property type="component" value="Unassembled WGS sequence"/>
</dbReference>
<accession>A0A4Q8LJX0</accession>
<dbReference type="AlphaFoldDB" id="A0A4Q8LJX0"/>
<organism evidence="2 3">
    <name type="scientific">Pseudoxanthomonas winnipegensis</name>
    <dbReference type="NCBI Taxonomy" id="2480810"/>
    <lineage>
        <taxon>Bacteria</taxon>
        <taxon>Pseudomonadati</taxon>
        <taxon>Pseudomonadota</taxon>
        <taxon>Gammaproteobacteria</taxon>
        <taxon>Lysobacterales</taxon>
        <taxon>Lysobacteraceae</taxon>
        <taxon>Pseudoxanthomonas</taxon>
    </lineage>
</organism>
<keyword evidence="1" id="KW-0732">Signal</keyword>
<evidence type="ECO:0000313" key="3">
    <source>
        <dbReference type="Proteomes" id="UP000292087"/>
    </source>
</evidence>
<proteinExistence type="predicted"/>
<dbReference type="PROSITE" id="PS51257">
    <property type="entry name" value="PROKAR_LIPOPROTEIN"/>
    <property type="match status" value="1"/>
</dbReference>
<dbReference type="RefSeq" id="WP_130525062.1">
    <property type="nucleotide sequence ID" value="NZ_SHLZ01000009.1"/>
</dbReference>
<feature type="signal peptide" evidence="1">
    <location>
        <begin position="1"/>
        <end position="21"/>
    </location>
</feature>